<comment type="function">
    <text evidence="7">Dual specificity enzyme that catalyzes the synthesis of pseudouridine from uracil-746 in 23S ribosomal RNA and from uracil-32 in the anticodon stem and loop of transfer RNAs.</text>
</comment>
<evidence type="ECO:0000256" key="1">
    <source>
        <dbReference type="ARBA" id="ARBA00010876"/>
    </source>
</evidence>
<evidence type="ECO:0000259" key="16">
    <source>
        <dbReference type="Pfam" id="PF00849"/>
    </source>
</evidence>
<dbReference type="Pfam" id="PF00849">
    <property type="entry name" value="PseudoU_synth_2"/>
    <property type="match status" value="1"/>
</dbReference>
<evidence type="ECO:0000256" key="9">
    <source>
        <dbReference type="ARBA" id="ARBA00038945"/>
    </source>
</evidence>
<evidence type="ECO:0000256" key="11">
    <source>
        <dbReference type="ARBA" id="ARBA00041266"/>
    </source>
</evidence>
<keyword evidence="3" id="KW-0819">tRNA processing</keyword>
<keyword evidence="4" id="KW-0413">Isomerase</keyword>
<name>A0ABT5UB36_9GAMM</name>
<keyword evidence="2" id="KW-0698">rRNA processing</keyword>
<evidence type="ECO:0000256" key="8">
    <source>
        <dbReference type="ARBA" id="ARBA00038944"/>
    </source>
</evidence>
<reference evidence="17 18" key="1">
    <citation type="submission" date="2022-11" db="EMBL/GenBank/DDBJ databases">
        <title>Spartinivicinus poritis sp. nov., isolated from scleractinian coral Porites lutea.</title>
        <authorList>
            <person name="Zhang G."/>
            <person name="Cai L."/>
            <person name="Wei Q."/>
        </authorList>
    </citation>
    <scope>NUCLEOTIDE SEQUENCE [LARGE SCALE GENOMIC DNA]</scope>
    <source>
        <strain evidence="17 18">A2-2</strain>
    </source>
</reference>
<dbReference type="PANTHER" id="PTHR21600:SF91">
    <property type="entry name" value="DUAL-SPECIFICITY RNA PSEUDOURIDINE SYNTHASE RLUA"/>
    <property type="match status" value="1"/>
</dbReference>
<feature type="domain" description="Pseudouridine synthase RsuA/RluA-like" evidence="16">
    <location>
        <begin position="13"/>
        <end position="158"/>
    </location>
</feature>
<evidence type="ECO:0000256" key="10">
    <source>
        <dbReference type="ARBA" id="ARBA00039988"/>
    </source>
</evidence>
<keyword evidence="18" id="KW-1185">Reference proteome</keyword>
<comment type="catalytic activity">
    <reaction evidence="5">
        <text>uridine(32) in tRNA = pseudouridine(32) in tRNA</text>
        <dbReference type="Rhea" id="RHEA:42544"/>
        <dbReference type="Rhea" id="RHEA-COMP:10107"/>
        <dbReference type="Rhea" id="RHEA-COMP:10108"/>
        <dbReference type="ChEBI" id="CHEBI:65314"/>
        <dbReference type="ChEBI" id="CHEBI:65315"/>
        <dbReference type="EC" id="5.4.99.28"/>
    </reaction>
</comment>
<dbReference type="EMBL" id="JAPMOU010000010">
    <property type="protein sequence ID" value="MDE1462329.1"/>
    <property type="molecule type" value="Genomic_DNA"/>
</dbReference>
<dbReference type="InterPro" id="IPR020103">
    <property type="entry name" value="PsdUridine_synth_cat_dom_sf"/>
</dbReference>
<dbReference type="PANTHER" id="PTHR21600">
    <property type="entry name" value="MITOCHONDRIAL RNA PSEUDOURIDINE SYNTHASE"/>
    <property type="match status" value="1"/>
</dbReference>
<evidence type="ECO:0000256" key="5">
    <source>
        <dbReference type="ARBA" id="ARBA00036184"/>
    </source>
</evidence>
<comment type="caution">
    <text evidence="17">The sequence shown here is derived from an EMBL/GenBank/DDBJ whole genome shotgun (WGS) entry which is preliminary data.</text>
</comment>
<dbReference type="InterPro" id="IPR006224">
    <property type="entry name" value="PsdUridine_synth_RluA-like_CS"/>
</dbReference>
<evidence type="ECO:0000256" key="15">
    <source>
        <dbReference type="ARBA" id="ARBA00043143"/>
    </source>
</evidence>
<dbReference type="PROSITE" id="PS01129">
    <property type="entry name" value="PSI_RLU"/>
    <property type="match status" value="1"/>
</dbReference>
<organism evidence="17 18">
    <name type="scientific">Spartinivicinus poritis</name>
    <dbReference type="NCBI Taxonomy" id="2994640"/>
    <lineage>
        <taxon>Bacteria</taxon>
        <taxon>Pseudomonadati</taxon>
        <taxon>Pseudomonadota</taxon>
        <taxon>Gammaproteobacteria</taxon>
        <taxon>Oceanospirillales</taxon>
        <taxon>Zooshikellaceae</taxon>
        <taxon>Spartinivicinus</taxon>
    </lineage>
</organism>
<evidence type="ECO:0000313" key="17">
    <source>
        <dbReference type="EMBL" id="MDE1462329.1"/>
    </source>
</evidence>
<evidence type="ECO:0000256" key="4">
    <source>
        <dbReference type="ARBA" id="ARBA00023235"/>
    </source>
</evidence>
<dbReference type="InterPro" id="IPR050188">
    <property type="entry name" value="RluA_PseudoU_synthase"/>
</dbReference>
<evidence type="ECO:0000256" key="12">
    <source>
        <dbReference type="ARBA" id="ARBA00042372"/>
    </source>
</evidence>
<sequence length="208" mass="23887">MQYLDCIYYDDDLAVFDKPAKLLSVPSNRPELNDSLATRVARVFPTARIVHRLDWQTSGLIVMAMHLDSLRHLSKQFEMRVVDKTYQAVVAGKLPQPQGRITLPLCVDWPNRPKQRIDYRMGRNADTRWKVLEYDGQKSRVELKPVTGRSHQLRLHLKALGTPILGDEWYAPASIHAQSSRMLLHAHILKLYHPKTSAPLEFASPIPF</sequence>
<dbReference type="SUPFAM" id="SSF55120">
    <property type="entry name" value="Pseudouridine synthase"/>
    <property type="match status" value="1"/>
</dbReference>
<dbReference type="EC" id="5.4.99.29" evidence="9"/>
<evidence type="ECO:0000256" key="7">
    <source>
        <dbReference type="ARBA" id="ARBA00037305"/>
    </source>
</evidence>
<dbReference type="RefSeq" id="WP_274688683.1">
    <property type="nucleotide sequence ID" value="NZ_JAPMOU010000010.1"/>
</dbReference>
<comment type="similarity">
    <text evidence="1">Belongs to the pseudouridine synthase RluA family.</text>
</comment>
<dbReference type="CDD" id="cd02869">
    <property type="entry name" value="PseudoU_synth_RluA_like"/>
    <property type="match status" value="1"/>
</dbReference>
<dbReference type="Proteomes" id="UP001528823">
    <property type="component" value="Unassembled WGS sequence"/>
</dbReference>
<evidence type="ECO:0000256" key="3">
    <source>
        <dbReference type="ARBA" id="ARBA00022694"/>
    </source>
</evidence>
<evidence type="ECO:0000256" key="6">
    <source>
        <dbReference type="ARBA" id="ARBA00036916"/>
    </source>
</evidence>
<evidence type="ECO:0000256" key="2">
    <source>
        <dbReference type="ARBA" id="ARBA00022552"/>
    </source>
</evidence>
<protein>
    <recommendedName>
        <fullName evidence="10">Dual-specificity RNA pseudouridine synthase RluA</fullName>
        <ecNumber evidence="8">5.4.99.28</ecNumber>
        <ecNumber evidence="9">5.4.99.29</ecNumber>
    </recommendedName>
    <alternativeName>
        <fullName evidence="11">23S rRNA pseudouridine(746) synthase</fullName>
    </alternativeName>
    <alternativeName>
        <fullName evidence="14">Ribosomal large subunit pseudouridine synthase A</fullName>
    </alternativeName>
    <alternativeName>
        <fullName evidence="13">rRNA pseudouridylate synthase A</fullName>
    </alternativeName>
    <alternativeName>
        <fullName evidence="15">rRNA-uridine isomerase A</fullName>
    </alternativeName>
    <alternativeName>
        <fullName evidence="12">tRNA pseudouridine(32) synthase</fullName>
    </alternativeName>
</protein>
<accession>A0ABT5UB36</accession>
<evidence type="ECO:0000313" key="18">
    <source>
        <dbReference type="Proteomes" id="UP001528823"/>
    </source>
</evidence>
<comment type="catalytic activity">
    <reaction evidence="6">
        <text>uridine(746) in 23S rRNA = pseudouridine(746) in 23S rRNA</text>
        <dbReference type="Rhea" id="RHEA:42548"/>
        <dbReference type="Rhea" id="RHEA-COMP:10109"/>
        <dbReference type="Rhea" id="RHEA-COMP:10110"/>
        <dbReference type="ChEBI" id="CHEBI:65314"/>
        <dbReference type="ChEBI" id="CHEBI:65315"/>
        <dbReference type="EC" id="5.4.99.29"/>
    </reaction>
</comment>
<proteinExistence type="inferred from homology"/>
<evidence type="ECO:0000256" key="14">
    <source>
        <dbReference type="ARBA" id="ARBA00042883"/>
    </source>
</evidence>
<evidence type="ECO:0000256" key="13">
    <source>
        <dbReference type="ARBA" id="ARBA00042844"/>
    </source>
</evidence>
<dbReference type="InterPro" id="IPR006145">
    <property type="entry name" value="PsdUridine_synth_RsuA/RluA"/>
</dbReference>
<gene>
    <name evidence="17" type="ORF">ORQ98_10115</name>
</gene>
<dbReference type="EC" id="5.4.99.28" evidence="8"/>
<dbReference type="Gene3D" id="3.30.2350.10">
    <property type="entry name" value="Pseudouridine synthase"/>
    <property type="match status" value="1"/>
</dbReference>